<dbReference type="RefSeq" id="WP_092888316.1">
    <property type="nucleotide sequence ID" value="NZ_FOOQ01000001.1"/>
</dbReference>
<organism evidence="2 3">
    <name type="scientific">Halopelagius inordinatus</name>
    <dbReference type="NCBI Taxonomy" id="553467"/>
    <lineage>
        <taxon>Archaea</taxon>
        <taxon>Methanobacteriati</taxon>
        <taxon>Methanobacteriota</taxon>
        <taxon>Stenosarchaea group</taxon>
        <taxon>Halobacteria</taxon>
        <taxon>Halobacteriales</taxon>
        <taxon>Haloferacaceae</taxon>
    </lineage>
</organism>
<dbReference type="AlphaFoldDB" id="A0A1I2MGX5"/>
<dbReference type="Proteomes" id="UP000198876">
    <property type="component" value="Unassembled WGS sequence"/>
</dbReference>
<name>A0A1I2MGX5_9EURY</name>
<reference evidence="3" key="1">
    <citation type="submission" date="2016-10" db="EMBL/GenBank/DDBJ databases">
        <authorList>
            <person name="Varghese N."/>
            <person name="Submissions S."/>
        </authorList>
    </citation>
    <scope>NUCLEOTIDE SEQUENCE [LARGE SCALE GENOMIC DNA]</scope>
    <source>
        <strain evidence="3">CGMCC 1.7739</strain>
    </source>
</reference>
<sequence>MDGGLFLVFVLLSLGGTVALYHAIESETADPEVMDRREAESIAREEAQRRARRLGRRRDEPRSSARRTQSGDRDDE</sequence>
<accession>A0A1I2MGX5</accession>
<feature type="compositionally biased region" description="Basic and acidic residues" evidence="1">
    <location>
        <begin position="57"/>
        <end position="76"/>
    </location>
</feature>
<evidence type="ECO:0000313" key="2">
    <source>
        <dbReference type="EMBL" id="SFF88626.1"/>
    </source>
</evidence>
<evidence type="ECO:0000256" key="1">
    <source>
        <dbReference type="SAM" id="MobiDB-lite"/>
    </source>
</evidence>
<gene>
    <name evidence="2" type="ORF">SAMN04488063_0658</name>
</gene>
<protein>
    <submittedName>
        <fullName evidence="2">Uncharacterized protein</fullName>
    </submittedName>
</protein>
<dbReference type="EMBL" id="FOOQ01000001">
    <property type="protein sequence ID" value="SFF88626.1"/>
    <property type="molecule type" value="Genomic_DNA"/>
</dbReference>
<proteinExistence type="predicted"/>
<dbReference type="Pfam" id="PF26467">
    <property type="entry name" value="DUF8143"/>
    <property type="match status" value="1"/>
</dbReference>
<dbReference type="InterPro" id="IPR058456">
    <property type="entry name" value="DUF8143"/>
</dbReference>
<keyword evidence="3" id="KW-1185">Reference proteome</keyword>
<evidence type="ECO:0000313" key="3">
    <source>
        <dbReference type="Proteomes" id="UP000198876"/>
    </source>
</evidence>
<feature type="region of interest" description="Disordered" evidence="1">
    <location>
        <begin position="27"/>
        <end position="76"/>
    </location>
</feature>
<feature type="compositionally biased region" description="Basic and acidic residues" evidence="1">
    <location>
        <begin position="33"/>
        <end position="49"/>
    </location>
</feature>